<feature type="active site" description="Nucleophile" evidence="3">
    <location>
        <position position="262"/>
    </location>
</feature>
<comment type="similarity">
    <text evidence="1">Belongs to the DDAH family.</text>
</comment>
<evidence type="ECO:0000256" key="3">
    <source>
        <dbReference type="PIRSR" id="PIRSR633199-1"/>
    </source>
</evidence>
<dbReference type="AlphaFoldDB" id="A0A2X2YJY2"/>
<dbReference type="InterPro" id="IPR033199">
    <property type="entry name" value="DDAH-like"/>
</dbReference>
<dbReference type="PANTHER" id="PTHR12737:SF9">
    <property type="entry name" value="DIMETHYLARGININASE"/>
    <property type="match status" value="1"/>
</dbReference>
<dbReference type="PANTHER" id="PTHR12737">
    <property type="entry name" value="DIMETHYLARGININE DIMETHYLAMINOHYDROLASE"/>
    <property type="match status" value="1"/>
</dbReference>
<evidence type="ECO:0000313" key="5">
    <source>
        <dbReference type="Proteomes" id="UP000250245"/>
    </source>
</evidence>
<feature type="active site" description="Proton donor" evidence="3">
    <location>
        <position position="177"/>
    </location>
</feature>
<dbReference type="GO" id="GO:0006525">
    <property type="term" value="P:arginine metabolic process"/>
    <property type="evidence" value="ECO:0007669"/>
    <property type="project" value="TreeGrafter"/>
</dbReference>
<dbReference type="SUPFAM" id="SSF55909">
    <property type="entry name" value="Pentein"/>
    <property type="match status" value="1"/>
</dbReference>
<sequence length="272" mass="29873">MTGFRSTTTLEAMTRKLALVRRPSPKMADGIVTHIEKSAVSYDLGLRQWEGYVKALNDNGWETVEVEPAPDCPDSVFIEDPVFVYGDLAIITRSGAPERRAEVAGVEKAVRDAGYRVVYIKEPGTVDGGDILKFDGKVWVGQTPGGRTNEEGVRQLAEYLKEFNAEVIPVEMTKVLHLKSGVTALYDGTVVGYKPLVDDPTVWDKFMEVPEEPGSHVVLLEDNKILMSAAAPKSKELFESMGYEVVAVDIGEYEKLEGCVTCLSVRLRGDVG</sequence>
<dbReference type="GO" id="GO:0000052">
    <property type="term" value="P:citrulline metabolic process"/>
    <property type="evidence" value="ECO:0007669"/>
    <property type="project" value="TreeGrafter"/>
</dbReference>
<accession>A0A2X2YJY2</accession>
<dbReference type="Gene3D" id="3.75.10.10">
    <property type="entry name" value="L-arginine/glycine Amidinotransferase, Chain A"/>
    <property type="match status" value="1"/>
</dbReference>
<keyword evidence="2 4" id="KW-0378">Hydrolase</keyword>
<dbReference type="Proteomes" id="UP000250245">
    <property type="component" value="Unassembled WGS sequence"/>
</dbReference>
<dbReference type="EMBL" id="UASJ01000001">
    <property type="protein sequence ID" value="SQB64716.1"/>
    <property type="molecule type" value="Genomic_DNA"/>
</dbReference>
<reference evidence="4 5" key="1">
    <citation type="submission" date="2018-06" db="EMBL/GenBank/DDBJ databases">
        <authorList>
            <consortium name="Pathogen Informatics"/>
            <person name="Doyle S."/>
        </authorList>
    </citation>
    <scope>NUCLEOTIDE SEQUENCE [LARGE SCALE GENOMIC DNA]</scope>
    <source>
        <strain evidence="4 5">NCTC11820</strain>
    </source>
</reference>
<protein>
    <submittedName>
        <fullName evidence="4">N(G),N(G)-dimethylarginine dimethylaminohydrolase</fullName>
        <ecNumber evidence="4">3.5.3.18</ecNumber>
    </submittedName>
</protein>
<dbReference type="GO" id="GO:0045429">
    <property type="term" value="P:positive regulation of nitric oxide biosynthetic process"/>
    <property type="evidence" value="ECO:0007669"/>
    <property type="project" value="TreeGrafter"/>
</dbReference>
<gene>
    <name evidence="4" type="ORF">NCTC11820_01068</name>
</gene>
<dbReference type="GO" id="GO:0016597">
    <property type="term" value="F:amino acid binding"/>
    <property type="evidence" value="ECO:0007669"/>
    <property type="project" value="TreeGrafter"/>
</dbReference>
<dbReference type="EC" id="3.5.3.18" evidence="4"/>
<proteinExistence type="inferred from homology"/>
<evidence type="ECO:0000256" key="1">
    <source>
        <dbReference type="ARBA" id="ARBA00008532"/>
    </source>
</evidence>
<evidence type="ECO:0000313" key="4">
    <source>
        <dbReference type="EMBL" id="SQB64716.1"/>
    </source>
</evidence>
<organism evidence="4 5">
    <name type="scientific">Mobiluncus curtisii</name>
    <dbReference type="NCBI Taxonomy" id="2051"/>
    <lineage>
        <taxon>Bacteria</taxon>
        <taxon>Bacillati</taxon>
        <taxon>Actinomycetota</taxon>
        <taxon>Actinomycetes</taxon>
        <taxon>Actinomycetales</taxon>
        <taxon>Actinomycetaceae</taxon>
        <taxon>Mobiluncus</taxon>
    </lineage>
</organism>
<evidence type="ECO:0000256" key="2">
    <source>
        <dbReference type="ARBA" id="ARBA00022801"/>
    </source>
</evidence>
<dbReference type="NCBIfam" id="NF045660">
    <property type="entry name" value="DiMthArgaseDdahStm"/>
    <property type="match status" value="1"/>
</dbReference>
<name>A0A2X2YJY2_9ACTO</name>
<dbReference type="GO" id="GO:0016403">
    <property type="term" value="F:dimethylargininase activity"/>
    <property type="evidence" value="ECO:0007669"/>
    <property type="project" value="UniProtKB-EC"/>
</dbReference>